<reference evidence="2" key="1">
    <citation type="submission" date="2020-06" db="EMBL/GenBank/DDBJ databases">
        <title>Novel chitinolytic bacterium.</title>
        <authorList>
            <person name="Ungkulpasvich U."/>
            <person name="Kosugi A."/>
            <person name="Uke A."/>
        </authorList>
    </citation>
    <scope>NUCLEOTIDE SEQUENCE</scope>
    <source>
        <strain evidence="2">UUS1-1</strain>
    </source>
</reference>
<protein>
    <submittedName>
        <fullName evidence="2">ABC transporter substrate-binding protein</fullName>
    </submittedName>
</protein>
<comment type="caution">
    <text evidence="2">The sequence shown here is derived from an EMBL/GenBank/DDBJ whole genome shotgun (WGS) entry which is preliminary data.</text>
</comment>
<dbReference type="Pfam" id="PF13379">
    <property type="entry name" value="NMT1_2"/>
    <property type="match status" value="1"/>
</dbReference>
<feature type="signal peptide" evidence="1">
    <location>
        <begin position="1"/>
        <end position="17"/>
    </location>
</feature>
<dbReference type="PANTHER" id="PTHR30024:SF2">
    <property type="entry name" value="ABC TRANSPORTER SUBSTRATE-BINDING PROTEIN"/>
    <property type="match status" value="1"/>
</dbReference>
<keyword evidence="3" id="KW-1185">Reference proteome</keyword>
<gene>
    <name evidence="2" type="ORF">G5B42_03435</name>
</gene>
<name>A0A8J6HYX9_9FIRM</name>
<evidence type="ECO:0000256" key="1">
    <source>
        <dbReference type="SAM" id="SignalP"/>
    </source>
</evidence>
<evidence type="ECO:0000313" key="2">
    <source>
        <dbReference type="EMBL" id="MBA2132595.1"/>
    </source>
</evidence>
<dbReference type="EMBL" id="JAAKDE010000005">
    <property type="protein sequence ID" value="MBA2132595.1"/>
    <property type="molecule type" value="Genomic_DNA"/>
</dbReference>
<feature type="chain" id="PRO_5038975929" evidence="1">
    <location>
        <begin position="18"/>
        <end position="334"/>
    </location>
</feature>
<dbReference type="AlphaFoldDB" id="A0A8J6HYX9"/>
<accession>A0A8J6HYX9</accession>
<dbReference type="PANTHER" id="PTHR30024">
    <property type="entry name" value="ALIPHATIC SULFONATES-BINDING PROTEIN-RELATED"/>
    <property type="match status" value="1"/>
</dbReference>
<dbReference type="Proteomes" id="UP000657177">
    <property type="component" value="Unassembled WGS sequence"/>
</dbReference>
<evidence type="ECO:0000313" key="3">
    <source>
        <dbReference type="Proteomes" id="UP000657177"/>
    </source>
</evidence>
<organism evidence="2 3">
    <name type="scientific">Capillibacterium thermochitinicola</name>
    <dbReference type="NCBI Taxonomy" id="2699427"/>
    <lineage>
        <taxon>Bacteria</taxon>
        <taxon>Bacillati</taxon>
        <taxon>Bacillota</taxon>
        <taxon>Capillibacterium</taxon>
    </lineage>
</organism>
<dbReference type="SUPFAM" id="SSF53850">
    <property type="entry name" value="Periplasmic binding protein-like II"/>
    <property type="match status" value="1"/>
</dbReference>
<sequence length="334" mass="36165">MRKTVLLLLCLSLIASAALVPQVHGAPAEEIKIAGQFGLVYAPLMVAKARKTFERYGLKPVWKEYGSGGAVREALISGEVDVGFMGIPPFLIGWDKGCDWKIVCGFVIVPIGLVTNDPNIKSLKDFKPEDKIAVPSPGSIQHILLAMAAEKELGSPTALDNNIVAMPHPDGAAALISKKGIKAHFTTPPYLFEELSQPGCHLVIDDVTIFGHPFNFNVGVAPQRFYDRRPAVYSSFVNAIGEAMAWINNNKEAAAKLLAPEFGLTPEKTLEYLNWEGMNYTTAPYGLMGFGEFMAKAGYIKRAPASLAEIAFDNVLAIIGSRAGGPSEIERIQY</sequence>
<dbReference type="Gene3D" id="3.40.190.10">
    <property type="entry name" value="Periplasmic binding protein-like II"/>
    <property type="match status" value="2"/>
</dbReference>
<proteinExistence type="predicted"/>
<dbReference type="RefSeq" id="WP_181339049.1">
    <property type="nucleotide sequence ID" value="NZ_JAAKDE010000005.1"/>
</dbReference>
<keyword evidence="1" id="KW-0732">Signal</keyword>